<organism evidence="2">
    <name type="scientific">Cacopsylla melanoneura</name>
    <dbReference type="NCBI Taxonomy" id="428564"/>
    <lineage>
        <taxon>Eukaryota</taxon>
        <taxon>Metazoa</taxon>
        <taxon>Ecdysozoa</taxon>
        <taxon>Arthropoda</taxon>
        <taxon>Hexapoda</taxon>
        <taxon>Insecta</taxon>
        <taxon>Pterygota</taxon>
        <taxon>Neoptera</taxon>
        <taxon>Paraneoptera</taxon>
        <taxon>Hemiptera</taxon>
        <taxon>Sternorrhyncha</taxon>
        <taxon>Psylloidea</taxon>
        <taxon>Psyllidae</taxon>
        <taxon>Psyllinae</taxon>
        <taxon>Cacopsylla</taxon>
    </lineage>
</organism>
<accession>A0A8D8YB85</accession>
<keyword evidence="1" id="KW-0472">Membrane</keyword>
<dbReference type="AlphaFoldDB" id="A0A8D8YB85"/>
<evidence type="ECO:0000313" key="2">
    <source>
        <dbReference type="EMBL" id="CAG6725394.1"/>
    </source>
</evidence>
<feature type="transmembrane region" description="Helical" evidence="1">
    <location>
        <begin position="86"/>
        <end position="103"/>
    </location>
</feature>
<sequence>MQYLPTVQKFKWELYLTTVYYYTNNAPSSKLYYYNTTYCNTELAQICPREGKGLQCDLARPWNLPSSKVGFIQTIIRSAPLTHNSMLVPLCACGFIIVSLYLTQDVI</sequence>
<evidence type="ECO:0000256" key="1">
    <source>
        <dbReference type="SAM" id="Phobius"/>
    </source>
</evidence>
<proteinExistence type="predicted"/>
<name>A0A8D8YB85_9HEMI</name>
<keyword evidence="1" id="KW-0812">Transmembrane</keyword>
<reference evidence="2" key="1">
    <citation type="submission" date="2021-05" db="EMBL/GenBank/DDBJ databases">
        <authorList>
            <person name="Alioto T."/>
            <person name="Alioto T."/>
            <person name="Gomez Garrido J."/>
        </authorList>
    </citation>
    <scope>NUCLEOTIDE SEQUENCE</scope>
</reference>
<keyword evidence="1" id="KW-1133">Transmembrane helix</keyword>
<protein>
    <submittedName>
        <fullName evidence="2">Uncharacterized protein</fullName>
    </submittedName>
</protein>
<dbReference type="EMBL" id="HBUF01369453">
    <property type="protein sequence ID" value="CAG6725394.1"/>
    <property type="molecule type" value="Transcribed_RNA"/>
</dbReference>